<comment type="subcellular location">
    <subcellularLocation>
        <location evidence="1">Membrane</location>
        <topology evidence="1">Multi-pass membrane protein</topology>
    </subcellularLocation>
</comment>
<evidence type="ECO:0000256" key="9">
    <source>
        <dbReference type="ARBA" id="ARBA00023180"/>
    </source>
</evidence>
<dbReference type="PROSITE" id="PS51384">
    <property type="entry name" value="FAD_FR"/>
    <property type="match status" value="1"/>
</dbReference>
<dbReference type="GO" id="GO:0000293">
    <property type="term" value="F:ferric-chelate reductase activity"/>
    <property type="evidence" value="ECO:0007669"/>
    <property type="project" value="TreeGrafter"/>
</dbReference>
<dbReference type="InterPro" id="IPR051410">
    <property type="entry name" value="Ferric/Cupric_Reductase"/>
</dbReference>
<feature type="transmembrane region" description="Helical" evidence="10">
    <location>
        <begin position="32"/>
        <end position="51"/>
    </location>
</feature>
<organism evidence="12 13">
    <name type="scientific">Mycena chlorophos</name>
    <name type="common">Agaric fungus</name>
    <name type="synonym">Agaricus chlorophos</name>
    <dbReference type="NCBI Taxonomy" id="658473"/>
    <lineage>
        <taxon>Eukaryota</taxon>
        <taxon>Fungi</taxon>
        <taxon>Dikarya</taxon>
        <taxon>Basidiomycota</taxon>
        <taxon>Agaricomycotina</taxon>
        <taxon>Agaricomycetes</taxon>
        <taxon>Agaricomycetidae</taxon>
        <taxon>Agaricales</taxon>
        <taxon>Marasmiineae</taxon>
        <taxon>Mycenaceae</taxon>
        <taxon>Mycena</taxon>
    </lineage>
</organism>
<reference evidence="12" key="1">
    <citation type="submission" date="2020-05" db="EMBL/GenBank/DDBJ databases">
        <title>Mycena genomes resolve the evolution of fungal bioluminescence.</title>
        <authorList>
            <person name="Tsai I.J."/>
        </authorList>
    </citation>
    <scope>NUCLEOTIDE SEQUENCE</scope>
    <source>
        <strain evidence="12">110903Hualien_Pintung</strain>
    </source>
</reference>
<comment type="similarity">
    <text evidence="2">Belongs to the ferric reductase (FRE) family.</text>
</comment>
<dbReference type="EMBL" id="JACAZE010000024">
    <property type="protein sequence ID" value="KAF7291649.1"/>
    <property type="molecule type" value="Genomic_DNA"/>
</dbReference>
<feature type="transmembrane region" description="Helical" evidence="10">
    <location>
        <begin position="123"/>
        <end position="144"/>
    </location>
</feature>
<feature type="transmembrane region" description="Helical" evidence="10">
    <location>
        <begin position="187"/>
        <end position="208"/>
    </location>
</feature>
<dbReference type="SUPFAM" id="SSF52343">
    <property type="entry name" value="Ferredoxin reductase-like, C-terminal NADP-linked domain"/>
    <property type="match status" value="1"/>
</dbReference>
<feature type="transmembrane region" description="Helical" evidence="10">
    <location>
        <begin position="228"/>
        <end position="245"/>
    </location>
</feature>
<dbReference type="PANTHER" id="PTHR32361">
    <property type="entry name" value="FERRIC/CUPRIC REDUCTASE TRANSMEMBRANE COMPONENT"/>
    <property type="match status" value="1"/>
</dbReference>
<dbReference type="AlphaFoldDB" id="A0A8H6S2D5"/>
<dbReference type="SFLD" id="SFLDS00052">
    <property type="entry name" value="Ferric_Reductase_Domain"/>
    <property type="match status" value="1"/>
</dbReference>
<feature type="transmembrane region" description="Helical" evidence="10">
    <location>
        <begin position="252"/>
        <end position="272"/>
    </location>
</feature>
<evidence type="ECO:0000256" key="4">
    <source>
        <dbReference type="ARBA" id="ARBA00022692"/>
    </source>
</evidence>
<dbReference type="Gene3D" id="3.40.50.80">
    <property type="entry name" value="Nucleotide-binding domain of ferredoxin-NADP reductase (FNR) module"/>
    <property type="match status" value="1"/>
</dbReference>
<keyword evidence="4 10" id="KW-0812">Transmembrane</keyword>
<evidence type="ECO:0000256" key="1">
    <source>
        <dbReference type="ARBA" id="ARBA00004141"/>
    </source>
</evidence>
<evidence type="ECO:0000256" key="3">
    <source>
        <dbReference type="ARBA" id="ARBA00022448"/>
    </source>
</evidence>
<evidence type="ECO:0000313" key="13">
    <source>
        <dbReference type="Proteomes" id="UP000613580"/>
    </source>
</evidence>
<dbReference type="InterPro" id="IPR017927">
    <property type="entry name" value="FAD-bd_FR_type"/>
</dbReference>
<protein>
    <submittedName>
        <fullName evidence="12">Iron reductase</fullName>
    </submittedName>
</protein>
<evidence type="ECO:0000256" key="2">
    <source>
        <dbReference type="ARBA" id="ARBA00006278"/>
    </source>
</evidence>
<sequence length="673" mass="72715">MSGHGTAPSLSAPNLPYQSYTLDPRWQKRFTAMWVAALGACIFIAVLRGSLRLRNLKNAAKGLLGIRVRGLYETVPCCLDGDLPEKRPQVDARPTGVLVRLGRALNALRLWSLPGLDLNTGQIFIVAAYAAFTLVCIVVHVPLFENPNRAGFIALAQLPPVFLFAAKNSPLTTFLLGPGIDYAKLNFIHRWSGRSLFLSALIHGALWIRNRIVYGLPILTRHKEGSGVAVFTILCVIVVSSVSPLRRYWYSAFLVIHYLTFPAFLIIISWHTMYAVPWVFPPLALYGADLFLRFIRWRVVAGRIEARGQGTAALSLIHVPLAARGWQAGQHVQVRAVFGGRTWESHPLSICCAPPGQSCLTAPDGAPLGMLLGARACGDWSRSLHHWAQQLDLIFNPRDDDLEAQTAEKPAIAEEEQDLTGRDVHLVLEGPYGGPTLSPDDYESVLMFAGGSGVTFTLGVLDALVARAVPLGTPFAPQPKTTRVVWCWCVRSFGAINWFSDQLLQIATRAAHPSSPLDLRIRIFVTCLCDPDAVPRIPGCTVTEVRPSVKDVLATLLDPQVVDEFDCCSPAAGKNSSETSSIDEASDEPKIAYVSTAGAKTTKTPAANAINADTEKGVVGDQTRHQPHAGVAVFAAGPPSLIREAGNAAAGANLSAVGRRAGGVEFCAETFTM</sequence>
<dbReference type="PANTHER" id="PTHR32361:SF9">
    <property type="entry name" value="FERRIC REDUCTASE TRANSMEMBRANE COMPONENT 3-RELATED"/>
    <property type="match status" value="1"/>
</dbReference>
<dbReference type="OrthoDB" id="3944240at2759"/>
<dbReference type="GO" id="GO:0005886">
    <property type="term" value="C:plasma membrane"/>
    <property type="evidence" value="ECO:0007669"/>
    <property type="project" value="TreeGrafter"/>
</dbReference>
<evidence type="ECO:0000256" key="10">
    <source>
        <dbReference type="SAM" id="Phobius"/>
    </source>
</evidence>
<keyword evidence="13" id="KW-1185">Reference proteome</keyword>
<feature type="domain" description="FAD-binding FR-type" evidence="11">
    <location>
        <begin position="292"/>
        <end position="438"/>
    </location>
</feature>
<dbReference type="InterPro" id="IPR013130">
    <property type="entry name" value="Fe3_Rdtase_TM_dom"/>
</dbReference>
<dbReference type="Pfam" id="PF01794">
    <property type="entry name" value="Ferric_reduct"/>
    <property type="match status" value="1"/>
</dbReference>
<comment type="caution">
    <text evidence="12">The sequence shown here is derived from an EMBL/GenBank/DDBJ whole genome shotgun (WGS) entry which is preliminary data.</text>
</comment>
<name>A0A8H6S2D5_MYCCL</name>
<evidence type="ECO:0000256" key="5">
    <source>
        <dbReference type="ARBA" id="ARBA00022989"/>
    </source>
</evidence>
<keyword evidence="9" id="KW-0325">Glycoprotein</keyword>
<dbReference type="Proteomes" id="UP000613580">
    <property type="component" value="Unassembled WGS sequence"/>
</dbReference>
<keyword evidence="6" id="KW-0560">Oxidoreductase</keyword>
<dbReference type="InterPro" id="IPR013121">
    <property type="entry name" value="Fe_red_NAD-bd_6"/>
</dbReference>
<keyword evidence="7" id="KW-0406">Ion transport</keyword>
<gene>
    <name evidence="12" type="ORF">HMN09_01256100</name>
</gene>
<proteinExistence type="inferred from homology"/>
<evidence type="ECO:0000313" key="12">
    <source>
        <dbReference type="EMBL" id="KAF7291649.1"/>
    </source>
</evidence>
<evidence type="ECO:0000259" key="11">
    <source>
        <dbReference type="PROSITE" id="PS51384"/>
    </source>
</evidence>
<evidence type="ECO:0000256" key="6">
    <source>
        <dbReference type="ARBA" id="ARBA00023002"/>
    </source>
</evidence>
<keyword evidence="8 10" id="KW-0472">Membrane</keyword>
<dbReference type="CDD" id="cd06186">
    <property type="entry name" value="NOX_Duox_like_FAD_NADP"/>
    <property type="match status" value="1"/>
</dbReference>
<dbReference type="InterPro" id="IPR039261">
    <property type="entry name" value="FNR_nucleotide-bd"/>
</dbReference>
<dbReference type="GO" id="GO:0006879">
    <property type="term" value="P:intracellular iron ion homeostasis"/>
    <property type="evidence" value="ECO:0007669"/>
    <property type="project" value="TreeGrafter"/>
</dbReference>
<evidence type="ECO:0000256" key="7">
    <source>
        <dbReference type="ARBA" id="ARBA00023065"/>
    </source>
</evidence>
<dbReference type="GO" id="GO:0006826">
    <property type="term" value="P:iron ion transport"/>
    <property type="evidence" value="ECO:0007669"/>
    <property type="project" value="TreeGrafter"/>
</dbReference>
<evidence type="ECO:0000256" key="8">
    <source>
        <dbReference type="ARBA" id="ARBA00023136"/>
    </source>
</evidence>
<dbReference type="Pfam" id="PF08030">
    <property type="entry name" value="NAD_binding_6"/>
    <property type="match status" value="1"/>
</dbReference>
<keyword evidence="3" id="KW-0813">Transport</keyword>
<keyword evidence="5 10" id="KW-1133">Transmembrane helix</keyword>
<dbReference type="GO" id="GO:0015677">
    <property type="term" value="P:copper ion import"/>
    <property type="evidence" value="ECO:0007669"/>
    <property type="project" value="TreeGrafter"/>
</dbReference>
<accession>A0A8H6S2D5</accession>
<dbReference type="SFLD" id="SFLDG01168">
    <property type="entry name" value="Ferric_reductase_subgroup_(FRE"/>
    <property type="match status" value="1"/>
</dbReference>